<feature type="signal peptide" evidence="3">
    <location>
        <begin position="1"/>
        <end position="22"/>
    </location>
</feature>
<reference evidence="4 5" key="2">
    <citation type="submission" date="2020-07" db="EMBL/GenBank/DDBJ databases">
        <title>Genome assembly of wild tea tree DASZ reveals pedigree and selection history of tea varieties.</title>
        <authorList>
            <person name="Zhang W."/>
        </authorList>
    </citation>
    <scope>NUCLEOTIDE SEQUENCE [LARGE SCALE GENOMIC DNA]</scope>
    <source>
        <strain evidence="5">cv. G240</strain>
        <tissue evidence="4">Leaf</tissue>
    </source>
</reference>
<dbReference type="AlphaFoldDB" id="A0A7J7G9Y8"/>
<dbReference type="PRINTS" id="PR00291">
    <property type="entry name" value="KUNITZINHBTR"/>
</dbReference>
<dbReference type="PANTHER" id="PTHR33107">
    <property type="entry name" value="KUNITZ TRYPSIN INHIBITOR 2"/>
    <property type="match status" value="1"/>
</dbReference>
<evidence type="ECO:0000313" key="5">
    <source>
        <dbReference type="Proteomes" id="UP000593564"/>
    </source>
</evidence>
<evidence type="ECO:0000256" key="1">
    <source>
        <dbReference type="ARBA" id="ARBA00005440"/>
    </source>
</evidence>
<keyword evidence="3" id="KW-0732">Signal</keyword>
<keyword evidence="2" id="KW-1015">Disulfide bond</keyword>
<dbReference type="Pfam" id="PF00197">
    <property type="entry name" value="Kunitz_legume"/>
    <property type="match status" value="1"/>
</dbReference>
<protein>
    <submittedName>
        <fullName evidence="4">Uncharacterized protein</fullName>
    </submittedName>
</protein>
<comment type="caution">
    <text evidence="4">The sequence shown here is derived from an EMBL/GenBank/DDBJ whole genome shotgun (WGS) entry which is preliminary data.</text>
</comment>
<dbReference type="InterPro" id="IPR011065">
    <property type="entry name" value="Kunitz_inhibitor_STI-like_sf"/>
</dbReference>
<reference evidence="5" key="1">
    <citation type="journal article" date="2020" name="Nat. Commun.">
        <title>Genome assembly of wild tea tree DASZ reveals pedigree and selection history of tea varieties.</title>
        <authorList>
            <person name="Zhang W."/>
            <person name="Zhang Y."/>
            <person name="Qiu H."/>
            <person name="Guo Y."/>
            <person name="Wan H."/>
            <person name="Zhang X."/>
            <person name="Scossa F."/>
            <person name="Alseekh S."/>
            <person name="Zhang Q."/>
            <person name="Wang P."/>
            <person name="Xu L."/>
            <person name="Schmidt M.H."/>
            <person name="Jia X."/>
            <person name="Li D."/>
            <person name="Zhu A."/>
            <person name="Guo F."/>
            <person name="Chen W."/>
            <person name="Ni D."/>
            <person name="Usadel B."/>
            <person name="Fernie A.R."/>
            <person name="Wen W."/>
        </authorList>
    </citation>
    <scope>NUCLEOTIDE SEQUENCE [LARGE SCALE GENOMIC DNA]</scope>
    <source>
        <strain evidence="5">cv. G240</strain>
    </source>
</reference>
<keyword evidence="5" id="KW-1185">Reference proteome</keyword>
<organism evidence="4 5">
    <name type="scientific">Camellia sinensis</name>
    <name type="common">Tea plant</name>
    <name type="synonym">Thea sinensis</name>
    <dbReference type="NCBI Taxonomy" id="4442"/>
    <lineage>
        <taxon>Eukaryota</taxon>
        <taxon>Viridiplantae</taxon>
        <taxon>Streptophyta</taxon>
        <taxon>Embryophyta</taxon>
        <taxon>Tracheophyta</taxon>
        <taxon>Spermatophyta</taxon>
        <taxon>Magnoliopsida</taxon>
        <taxon>eudicotyledons</taxon>
        <taxon>Gunneridae</taxon>
        <taxon>Pentapetalae</taxon>
        <taxon>asterids</taxon>
        <taxon>Ericales</taxon>
        <taxon>Theaceae</taxon>
        <taxon>Camellia</taxon>
    </lineage>
</organism>
<dbReference type="Gene3D" id="2.80.10.50">
    <property type="match status" value="1"/>
</dbReference>
<proteinExistence type="inferred from homology"/>
<dbReference type="SUPFAM" id="SSF50386">
    <property type="entry name" value="STI-like"/>
    <property type="match status" value="1"/>
</dbReference>
<evidence type="ECO:0000313" key="4">
    <source>
        <dbReference type="EMBL" id="KAF5937559.1"/>
    </source>
</evidence>
<dbReference type="SMART" id="SM00452">
    <property type="entry name" value="STI"/>
    <property type="match status" value="1"/>
</dbReference>
<dbReference type="CDD" id="cd23375">
    <property type="entry name" value="beta-trefoil_STI_VvMLP-like"/>
    <property type="match status" value="1"/>
</dbReference>
<dbReference type="InterPro" id="IPR002160">
    <property type="entry name" value="Prot_inh_Kunz-lg"/>
</dbReference>
<dbReference type="GO" id="GO:0004866">
    <property type="term" value="F:endopeptidase inhibitor activity"/>
    <property type="evidence" value="ECO:0007669"/>
    <property type="project" value="InterPro"/>
</dbReference>
<gene>
    <name evidence="4" type="ORF">HYC85_025065</name>
</gene>
<sequence>MKKTNNPFPFLSTFLIILSTFTTTPNPILLVTAQNSTSPNNPAVLDTQNHTLQTGQYYYILPATTITTGGGGLKLASTGHNATTACPLAVVQDQNELNKGLPLTFSPVNLTNGVVRVSTDLNIKFTSRAETVCDGESSVWRLDESIGGERFVMSGGVEGNPGRETLSNWFEIEKFDDDYKLVFCPTVCDICRVACGDIGVYVDENGTRRLAVSEVPLKVIVIILALTIGSASSSARLWSGKWLDCFDLLLLDYLAMCGLDYIRRLVANLPIGPSARLGSSDGCVNSDFLTFLKLAKPAFK</sequence>
<accession>A0A7J7G9Y8</accession>
<dbReference type="EMBL" id="JACBKZ010000012">
    <property type="protein sequence ID" value="KAF5937559.1"/>
    <property type="molecule type" value="Genomic_DNA"/>
</dbReference>
<name>A0A7J7G9Y8_CAMSI</name>
<feature type="chain" id="PRO_5029698892" evidence="3">
    <location>
        <begin position="23"/>
        <end position="300"/>
    </location>
</feature>
<evidence type="ECO:0000256" key="2">
    <source>
        <dbReference type="ARBA" id="ARBA00023157"/>
    </source>
</evidence>
<evidence type="ECO:0000256" key="3">
    <source>
        <dbReference type="SAM" id="SignalP"/>
    </source>
</evidence>
<dbReference type="PANTHER" id="PTHR33107:SF81">
    <property type="entry name" value="TRYPSIN INHIBITOR A"/>
    <property type="match status" value="1"/>
</dbReference>
<comment type="similarity">
    <text evidence="1">Belongs to the protease inhibitor I3 (leguminous Kunitz-type inhibitor) family.</text>
</comment>
<dbReference type="Proteomes" id="UP000593564">
    <property type="component" value="Unassembled WGS sequence"/>
</dbReference>